<evidence type="ECO:0000256" key="1">
    <source>
        <dbReference type="ARBA" id="ARBA00004418"/>
    </source>
</evidence>
<name>A0A1H6X7Z1_9GAMM</name>
<comment type="function">
    <text evidence="5">Part of a binding-protein-dependent transport system for aliphatic sulfonates. Putative binding protein.</text>
</comment>
<dbReference type="Proteomes" id="UP000199005">
    <property type="component" value="Unassembled WGS sequence"/>
</dbReference>
<dbReference type="AlphaFoldDB" id="A0A1H6X7Z1"/>
<dbReference type="EMBL" id="FNYO01000052">
    <property type="protein sequence ID" value="SEJ21040.1"/>
    <property type="molecule type" value="Genomic_DNA"/>
</dbReference>
<dbReference type="GO" id="GO:0042597">
    <property type="term" value="C:periplasmic space"/>
    <property type="evidence" value="ECO:0007669"/>
    <property type="project" value="UniProtKB-SubCell"/>
</dbReference>
<evidence type="ECO:0000256" key="4">
    <source>
        <dbReference type="ARBA" id="ARBA00022729"/>
    </source>
</evidence>
<evidence type="ECO:0000256" key="5">
    <source>
        <dbReference type="ARBA" id="ARBA00055538"/>
    </source>
</evidence>
<dbReference type="InterPro" id="IPR010067">
    <property type="entry name" value="ABC_SsuA_sub-bd"/>
</dbReference>
<keyword evidence="3" id="KW-0813">Transport</keyword>
<evidence type="ECO:0000259" key="8">
    <source>
        <dbReference type="Pfam" id="PF09084"/>
    </source>
</evidence>
<dbReference type="PANTHER" id="PTHR30024">
    <property type="entry name" value="ALIPHATIC SULFONATES-BINDING PROTEIN-RELATED"/>
    <property type="match status" value="1"/>
</dbReference>
<feature type="domain" description="SsuA/THI5-like" evidence="8">
    <location>
        <begin position="79"/>
        <end position="253"/>
    </location>
</feature>
<proteinExistence type="inferred from homology"/>
<comment type="similarity">
    <text evidence="2">Belongs to the bacterial solute-binding protein SsuA/TauA family.</text>
</comment>
<evidence type="ECO:0000313" key="10">
    <source>
        <dbReference type="Proteomes" id="UP000199005"/>
    </source>
</evidence>
<feature type="signal peptide" evidence="7">
    <location>
        <begin position="1"/>
        <end position="25"/>
    </location>
</feature>
<protein>
    <recommendedName>
        <fullName evidence="6">Putative aliphatic sulfonates-binding protein</fullName>
    </recommendedName>
</protein>
<accession>A0A1H6X7Z1</accession>
<dbReference type="FunFam" id="3.40.190.10:FF:000050">
    <property type="entry name" value="Sulfonate ABC transporter substrate-binding protein"/>
    <property type="match status" value="1"/>
</dbReference>
<reference evidence="9 10" key="1">
    <citation type="submission" date="2016-10" db="EMBL/GenBank/DDBJ databases">
        <authorList>
            <person name="de Groot N.N."/>
        </authorList>
    </citation>
    <scope>NUCLEOTIDE SEQUENCE [LARGE SCALE GENOMIC DNA]</scope>
    <source>
        <strain evidence="9 10">DSM 1041</strain>
    </source>
</reference>
<dbReference type="InterPro" id="IPR015168">
    <property type="entry name" value="SsuA/THI5"/>
</dbReference>
<evidence type="ECO:0000256" key="2">
    <source>
        <dbReference type="ARBA" id="ARBA00010742"/>
    </source>
</evidence>
<evidence type="ECO:0000256" key="3">
    <source>
        <dbReference type="ARBA" id="ARBA00022448"/>
    </source>
</evidence>
<dbReference type="STRING" id="170623.SAMN04244579_03500"/>
<keyword evidence="4 7" id="KW-0732">Signal</keyword>
<sequence length="324" mass="34260">MIPKKPFRGALAAAALLLFGHAAQAAEPVDLSQVTLVLGDQARNLRSLVEAAGVLEDAPYAYRWASFQGAAPLFEAQRAGAVDTSYAGDLPVLAAAAGGVPLKIVATNVGQGASNGLLVQPGSPLQRVADLKGKTVVVSSAKGSISQHLLYAALEEAGLQRDDVTLKFVLPTDASAAFNSGQIESWAVFDPYLGTAERNGARLLRNGEGLTSSLSFVTATESSLADPAKRAAIADVVRRFAKARQWALEHPQEYAKVYAELTRLPLETAALITGRSSKGLRPVRDADLDTVQKVADLFHEVKVLPQPVDVRAIADPSLFTEEAR</sequence>
<feature type="chain" id="PRO_5011582084" description="Putative aliphatic sulfonates-binding protein" evidence="7">
    <location>
        <begin position="26"/>
        <end position="324"/>
    </location>
</feature>
<evidence type="ECO:0000256" key="6">
    <source>
        <dbReference type="ARBA" id="ARBA00070228"/>
    </source>
</evidence>
<evidence type="ECO:0000313" key="9">
    <source>
        <dbReference type="EMBL" id="SEJ21040.1"/>
    </source>
</evidence>
<dbReference type="Gene3D" id="3.40.190.10">
    <property type="entry name" value="Periplasmic binding protein-like II"/>
    <property type="match status" value="2"/>
</dbReference>
<gene>
    <name evidence="9" type="ORF">SAMN04244579_03500</name>
</gene>
<dbReference type="SUPFAM" id="SSF53850">
    <property type="entry name" value="Periplasmic binding protein-like II"/>
    <property type="match status" value="1"/>
</dbReference>
<comment type="subcellular location">
    <subcellularLocation>
        <location evidence="1">Periplasm</location>
    </subcellularLocation>
</comment>
<dbReference type="Pfam" id="PF09084">
    <property type="entry name" value="NMT1"/>
    <property type="match status" value="1"/>
</dbReference>
<organism evidence="9 10">
    <name type="scientific">Azotobacter beijerinckii</name>
    <dbReference type="NCBI Taxonomy" id="170623"/>
    <lineage>
        <taxon>Bacteria</taxon>
        <taxon>Pseudomonadati</taxon>
        <taxon>Pseudomonadota</taxon>
        <taxon>Gammaproteobacteria</taxon>
        <taxon>Pseudomonadales</taxon>
        <taxon>Pseudomonadaceae</taxon>
        <taxon>Azotobacter</taxon>
    </lineage>
</organism>
<dbReference type="CDD" id="cd13558">
    <property type="entry name" value="PBP2_SsuA_like_2"/>
    <property type="match status" value="1"/>
</dbReference>
<dbReference type="PANTHER" id="PTHR30024:SF48">
    <property type="entry name" value="ABC TRANSPORTER SUBSTRATE-BINDING PROTEIN"/>
    <property type="match status" value="1"/>
</dbReference>
<evidence type="ECO:0000256" key="7">
    <source>
        <dbReference type="SAM" id="SignalP"/>
    </source>
</evidence>
<dbReference type="GO" id="GO:0016020">
    <property type="term" value="C:membrane"/>
    <property type="evidence" value="ECO:0007669"/>
    <property type="project" value="InterPro"/>
</dbReference>
<dbReference type="NCBIfam" id="TIGR01728">
    <property type="entry name" value="SsuA_fam"/>
    <property type="match status" value="1"/>
</dbReference>
<dbReference type="GO" id="GO:0042626">
    <property type="term" value="F:ATPase-coupled transmembrane transporter activity"/>
    <property type="evidence" value="ECO:0007669"/>
    <property type="project" value="InterPro"/>
</dbReference>
<dbReference type="RefSeq" id="WP_090901622.1">
    <property type="nucleotide sequence ID" value="NZ_FNYO01000052.1"/>
</dbReference>